<reference evidence="1 2" key="1">
    <citation type="submission" date="2018-10" db="EMBL/GenBank/DDBJ databases">
        <authorList>
            <person name="Chen X."/>
        </authorList>
    </citation>
    <scope>NUCLEOTIDE SEQUENCE [LARGE SCALE GENOMIC DNA]</scope>
    <source>
        <strain evidence="1 2">YIM 102668</strain>
    </source>
</reference>
<dbReference type="EMBL" id="RDOJ01000045">
    <property type="protein sequence ID" value="RLZ06354.1"/>
    <property type="molecule type" value="Genomic_DNA"/>
</dbReference>
<evidence type="ECO:0000313" key="1">
    <source>
        <dbReference type="EMBL" id="RLZ06354.1"/>
    </source>
</evidence>
<organism evidence="1 2">
    <name type="scientific">Faecalibacter macacae</name>
    <dbReference type="NCBI Taxonomy" id="1859289"/>
    <lineage>
        <taxon>Bacteria</taxon>
        <taxon>Pseudomonadati</taxon>
        <taxon>Bacteroidota</taxon>
        <taxon>Flavobacteriia</taxon>
        <taxon>Flavobacteriales</taxon>
        <taxon>Weeksellaceae</taxon>
        <taxon>Faecalibacter</taxon>
    </lineage>
</organism>
<protein>
    <submittedName>
        <fullName evidence="1">Uncharacterized protein</fullName>
    </submittedName>
</protein>
<comment type="caution">
    <text evidence="1">The sequence shown here is derived from an EMBL/GenBank/DDBJ whole genome shotgun (WGS) entry which is preliminary data.</text>
</comment>
<keyword evidence="2" id="KW-1185">Reference proteome</keyword>
<proteinExistence type="predicted"/>
<sequence>FASAFALFGTFAMANEVNVELEEESVSVENIVEIVCIPRMLSCGVEDCWNLDTEQVYTMLMLLQDWAEQDAESCANLFP</sequence>
<dbReference type="Proteomes" id="UP000275348">
    <property type="component" value="Unassembled WGS sequence"/>
</dbReference>
<name>A0A3L9M4J5_9FLAO</name>
<dbReference type="RefSeq" id="WP_230466844.1">
    <property type="nucleotide sequence ID" value="NZ_RDOJ01000045.1"/>
</dbReference>
<gene>
    <name evidence="1" type="ORF">EAH69_13850</name>
</gene>
<feature type="non-terminal residue" evidence="1">
    <location>
        <position position="1"/>
    </location>
</feature>
<evidence type="ECO:0000313" key="2">
    <source>
        <dbReference type="Proteomes" id="UP000275348"/>
    </source>
</evidence>
<dbReference type="AlphaFoldDB" id="A0A3L9M4J5"/>
<accession>A0A3L9M4J5</accession>